<comment type="caution">
    <text evidence="1">The sequence shown here is derived from an EMBL/GenBank/DDBJ whole genome shotgun (WGS) entry which is preliminary data.</text>
</comment>
<reference evidence="1 2" key="1">
    <citation type="submission" date="2019-05" db="EMBL/GenBank/DDBJ databases">
        <title>Another draft genome of Portunus trituberculatus and its Hox gene families provides insights of decapod evolution.</title>
        <authorList>
            <person name="Jeong J.-H."/>
            <person name="Song I."/>
            <person name="Kim S."/>
            <person name="Choi T."/>
            <person name="Kim D."/>
            <person name="Ryu S."/>
            <person name="Kim W."/>
        </authorList>
    </citation>
    <scope>NUCLEOTIDE SEQUENCE [LARGE SCALE GENOMIC DNA]</scope>
    <source>
        <tissue evidence="1">Muscle</tissue>
    </source>
</reference>
<evidence type="ECO:0000313" key="2">
    <source>
        <dbReference type="Proteomes" id="UP000324222"/>
    </source>
</evidence>
<accession>A0A5B7JDR1</accession>
<sequence length="95" mass="10982">MLYCMPLWFRYMMRTRQSGWWRWCRLRVSMPATASWMTVPGTPSCHACRHSRWMAPCLPASTIAGITIIARVSGSPLSRIRYYPKLPPSIFKSTA</sequence>
<gene>
    <name evidence="1" type="ORF">E2C01_086113</name>
</gene>
<evidence type="ECO:0000313" key="1">
    <source>
        <dbReference type="EMBL" id="MPC91098.1"/>
    </source>
</evidence>
<keyword evidence="2" id="KW-1185">Reference proteome</keyword>
<proteinExistence type="predicted"/>
<dbReference type="Proteomes" id="UP000324222">
    <property type="component" value="Unassembled WGS sequence"/>
</dbReference>
<protein>
    <submittedName>
        <fullName evidence="1">Uncharacterized protein</fullName>
    </submittedName>
</protein>
<organism evidence="1 2">
    <name type="scientific">Portunus trituberculatus</name>
    <name type="common">Swimming crab</name>
    <name type="synonym">Neptunus trituberculatus</name>
    <dbReference type="NCBI Taxonomy" id="210409"/>
    <lineage>
        <taxon>Eukaryota</taxon>
        <taxon>Metazoa</taxon>
        <taxon>Ecdysozoa</taxon>
        <taxon>Arthropoda</taxon>
        <taxon>Crustacea</taxon>
        <taxon>Multicrustacea</taxon>
        <taxon>Malacostraca</taxon>
        <taxon>Eumalacostraca</taxon>
        <taxon>Eucarida</taxon>
        <taxon>Decapoda</taxon>
        <taxon>Pleocyemata</taxon>
        <taxon>Brachyura</taxon>
        <taxon>Eubrachyura</taxon>
        <taxon>Portunoidea</taxon>
        <taxon>Portunidae</taxon>
        <taxon>Portuninae</taxon>
        <taxon>Portunus</taxon>
    </lineage>
</organism>
<dbReference type="AlphaFoldDB" id="A0A5B7JDR1"/>
<name>A0A5B7JDR1_PORTR</name>
<dbReference type="EMBL" id="VSRR010086582">
    <property type="protein sequence ID" value="MPC91098.1"/>
    <property type="molecule type" value="Genomic_DNA"/>
</dbReference>